<evidence type="ECO:0000256" key="1">
    <source>
        <dbReference type="ARBA" id="ARBA00022574"/>
    </source>
</evidence>
<comment type="caution">
    <text evidence="5">The sequence shown here is derived from an EMBL/GenBank/DDBJ whole genome shotgun (WGS) entry which is preliminary data.</text>
</comment>
<dbReference type="PANTHER" id="PTHR15574">
    <property type="entry name" value="WD REPEAT DOMAIN-CONTAINING FAMILY"/>
    <property type="match status" value="1"/>
</dbReference>
<dbReference type="EMBL" id="BTCM01000005">
    <property type="protein sequence ID" value="GMK58134.1"/>
    <property type="molecule type" value="Genomic_DNA"/>
</dbReference>
<reference evidence="5" key="2">
    <citation type="submission" date="2023-06" db="EMBL/GenBank/DDBJ databases">
        <authorList>
            <person name="Kobayashi Y."/>
            <person name="Kayamori A."/>
            <person name="Aoki K."/>
            <person name="Shiwa Y."/>
            <person name="Fujita N."/>
            <person name="Sugita T."/>
            <person name="Iwasaki W."/>
            <person name="Tanaka N."/>
            <person name="Takashima M."/>
        </authorList>
    </citation>
    <scope>NUCLEOTIDE SEQUENCE</scope>
    <source>
        <strain evidence="5">HIS016</strain>
    </source>
</reference>
<dbReference type="AlphaFoldDB" id="A0AAD3YDP0"/>
<feature type="compositionally biased region" description="Basic and acidic residues" evidence="4">
    <location>
        <begin position="422"/>
        <end position="437"/>
    </location>
</feature>
<dbReference type="SMART" id="SM00320">
    <property type="entry name" value="WD40"/>
    <property type="match status" value="6"/>
</dbReference>
<dbReference type="InterPro" id="IPR036322">
    <property type="entry name" value="WD40_repeat_dom_sf"/>
</dbReference>
<keyword evidence="1 3" id="KW-0853">WD repeat</keyword>
<sequence length="778" mass="86410">MSRRQSHLLEPLPSSLTGRPAARLRSSVFADAWTRLDRVQELGEDGGGHTGCVNALCWSDDGTTLLSGSDDKRICLWTADTRADAPAAQISPHPLKLNGVIITGHRANIFCTRFLPNAGTPTIVSCAGDGDIRVFEVERLSQPFSELRMPMRPGARGALWGADGPGVRVLRCHRDRTKRIETEASPFLFLTVSEDGSVRQHDLRRPHTCRDECPPPLFQAPPRVDLYSLSVSPLTPYLFAVAGQTDCAYICDRRKPEHQSPSWGKHTRRAEQVTCVRRLALPQTAWQSVERISPLYHERHITCVKMSADNAGEVICSFAHHSTSLFSLNDSPVESSARVHHGSVVPPNPESNTRKAERRLERRRDEEEGQEERERQGDGEDHVEGAKKAETPSAGRPGRSAPKRRISSLSRPESRPSSASRQRTDSTEPEEAREARAARFLRSPPSSPPHEPGSSSPRPRQRDRRPLGAEWEEGLDEVIDLSKFVREREMSEPDHDLGDSLGRVNDADDDGMELDQGELDTESEAEESEHDESLDVDDDDVDDDDVDDDDVDEFDGVEDDDVDDDDDDDDDSMLYPNGALSAEGEFKDVDVLYPRRSFRGARNVETVKSCNFLGDRSDKIASGSDDGNWFVWDKETGRVDGIWRGDGDIVNVTEQHPMLPVVAVSGIDNTVKIFAPPTRKPDISYNRTAQASEIIERNIARRSRTGARESSMFADVSAIQLLANLLRHQEPGADGRRDVLELFRSIGVVRIGGEDEDEDEAMVGPQRDSEGEGEGDEE</sequence>
<dbReference type="InterPro" id="IPR001680">
    <property type="entry name" value="WD40_rpt"/>
</dbReference>
<protein>
    <recommendedName>
        <fullName evidence="7">WD40 repeat-like protein</fullName>
    </recommendedName>
</protein>
<feature type="compositionally biased region" description="Low complexity" evidence="4">
    <location>
        <begin position="407"/>
        <end position="421"/>
    </location>
</feature>
<dbReference type="PANTHER" id="PTHR15574:SF40">
    <property type="entry name" value="WD AND TETRATRICOPEPTIDE REPEATS PROTEIN 1"/>
    <property type="match status" value="1"/>
</dbReference>
<name>A0AAD3YDP0_9TREE</name>
<dbReference type="GO" id="GO:0045717">
    <property type="term" value="P:negative regulation of fatty acid biosynthetic process"/>
    <property type="evidence" value="ECO:0007669"/>
    <property type="project" value="TreeGrafter"/>
</dbReference>
<dbReference type="GO" id="GO:0005737">
    <property type="term" value="C:cytoplasm"/>
    <property type="evidence" value="ECO:0007669"/>
    <property type="project" value="TreeGrafter"/>
</dbReference>
<evidence type="ECO:0000256" key="3">
    <source>
        <dbReference type="PROSITE-ProRule" id="PRU00221"/>
    </source>
</evidence>
<accession>A0AAD3YDP0</accession>
<dbReference type="InterPro" id="IPR015943">
    <property type="entry name" value="WD40/YVTN_repeat-like_dom_sf"/>
</dbReference>
<feature type="compositionally biased region" description="Acidic residues" evidence="4">
    <location>
        <begin position="507"/>
        <end position="572"/>
    </location>
</feature>
<proteinExistence type="predicted"/>
<organism evidence="5 6">
    <name type="scientific">Cutaneotrichosporon spelunceum</name>
    <dbReference type="NCBI Taxonomy" id="1672016"/>
    <lineage>
        <taxon>Eukaryota</taxon>
        <taxon>Fungi</taxon>
        <taxon>Dikarya</taxon>
        <taxon>Basidiomycota</taxon>
        <taxon>Agaricomycotina</taxon>
        <taxon>Tremellomycetes</taxon>
        <taxon>Trichosporonales</taxon>
        <taxon>Trichosporonaceae</taxon>
        <taxon>Cutaneotrichosporon</taxon>
    </lineage>
</organism>
<gene>
    <name evidence="5" type="ORF">CspeluHIS016_0501660</name>
</gene>
<dbReference type="GO" id="GO:0080008">
    <property type="term" value="C:Cul4-RING E3 ubiquitin ligase complex"/>
    <property type="evidence" value="ECO:0007669"/>
    <property type="project" value="TreeGrafter"/>
</dbReference>
<keyword evidence="6" id="KW-1185">Reference proteome</keyword>
<dbReference type="Proteomes" id="UP001222932">
    <property type="component" value="Unassembled WGS sequence"/>
</dbReference>
<evidence type="ECO:0000313" key="5">
    <source>
        <dbReference type="EMBL" id="GMK58134.1"/>
    </source>
</evidence>
<evidence type="ECO:0008006" key="7">
    <source>
        <dbReference type="Google" id="ProtNLM"/>
    </source>
</evidence>
<evidence type="ECO:0000313" key="6">
    <source>
        <dbReference type="Proteomes" id="UP001222932"/>
    </source>
</evidence>
<feature type="compositionally biased region" description="Basic and acidic residues" evidence="4">
    <location>
        <begin position="483"/>
        <end position="498"/>
    </location>
</feature>
<keyword evidence="2" id="KW-0677">Repeat</keyword>
<dbReference type="PROSITE" id="PS50082">
    <property type="entry name" value="WD_REPEATS_2"/>
    <property type="match status" value="1"/>
</dbReference>
<dbReference type="InterPro" id="IPR045151">
    <property type="entry name" value="DCAF8"/>
</dbReference>
<dbReference type="SUPFAM" id="SSF50978">
    <property type="entry name" value="WD40 repeat-like"/>
    <property type="match status" value="1"/>
</dbReference>
<feature type="compositionally biased region" description="Basic and acidic residues" evidence="4">
    <location>
        <begin position="352"/>
        <end position="390"/>
    </location>
</feature>
<dbReference type="PROSITE" id="PS50294">
    <property type="entry name" value="WD_REPEATS_REGION"/>
    <property type="match status" value="1"/>
</dbReference>
<feature type="region of interest" description="Disordered" evidence="4">
    <location>
        <begin position="337"/>
        <end position="579"/>
    </location>
</feature>
<feature type="region of interest" description="Disordered" evidence="4">
    <location>
        <begin position="751"/>
        <end position="778"/>
    </location>
</feature>
<feature type="repeat" description="WD" evidence="3">
    <location>
        <begin position="46"/>
        <end position="87"/>
    </location>
</feature>
<dbReference type="Pfam" id="PF00400">
    <property type="entry name" value="WD40"/>
    <property type="match status" value="3"/>
</dbReference>
<reference evidence="5" key="1">
    <citation type="journal article" date="2023" name="BMC Genomics">
        <title>Chromosome-level genome assemblies of Cutaneotrichosporon spp. (Trichosporonales, Basidiomycota) reveal imbalanced evolution between nucleotide sequences and chromosome synteny.</title>
        <authorList>
            <person name="Kobayashi Y."/>
            <person name="Kayamori A."/>
            <person name="Aoki K."/>
            <person name="Shiwa Y."/>
            <person name="Matsutani M."/>
            <person name="Fujita N."/>
            <person name="Sugita T."/>
            <person name="Iwasaki W."/>
            <person name="Tanaka N."/>
            <person name="Takashima M."/>
        </authorList>
    </citation>
    <scope>NUCLEOTIDE SEQUENCE</scope>
    <source>
        <strain evidence="5">HIS016</strain>
    </source>
</reference>
<dbReference type="Gene3D" id="2.130.10.10">
    <property type="entry name" value="YVTN repeat-like/Quinoprotein amine dehydrogenase"/>
    <property type="match status" value="3"/>
</dbReference>
<evidence type="ECO:0000256" key="4">
    <source>
        <dbReference type="SAM" id="MobiDB-lite"/>
    </source>
</evidence>
<evidence type="ECO:0000256" key="2">
    <source>
        <dbReference type="ARBA" id="ARBA00022737"/>
    </source>
</evidence>
<feature type="compositionally biased region" description="Acidic residues" evidence="4">
    <location>
        <begin position="470"/>
        <end position="479"/>
    </location>
</feature>